<protein>
    <submittedName>
        <fullName evidence="2">Uncharacterized protein</fullName>
    </submittedName>
</protein>
<name>A0A316VAR7_9BASI</name>
<dbReference type="RefSeq" id="XP_025354480.1">
    <property type="nucleotide sequence ID" value="XM_025500144.1"/>
</dbReference>
<sequence length="838" mass="92510">MKPPPKPSPPVLAPPVAPSTSSKIKQVGMYFGRPFAPSSSSSDSGVQPDATYKSLSALLASPASTASSHLSLIGSNNLSASITHYLATLPTEEASKFARQLVTSTAYWNDAEVANSADSDHNNAAAFANDTLSKARLLFEATARAVLGRIQVIVHQYKGNLGWAAQRALVSWIRALSDAVHVDLGSIPQKCRPLPISSFALQTGLVAGLQAARAQRQQHDAKTGGPISSTGTLSSNALSTRYALRRAEEGWCTTLAESLRMVTEAEAAKEKEDSEEDEWEREFRKMSLHAGIEQSRKFDPRNDLQTILLFLAAQVSPYVSARRLSLLHPADVIKILSDTMLNLFEGCGIFQSLREDIYQDAQGLLVLSASSGTALRAQLLNDHPLVKVFGPLSRLLSLAFSNITRSFTPAQVQEVLLGLSPESSLAPLSRMHAIALAWEARWLGSRLAGAEEKEISQSSRPQTKMLWGIFKTLLFSYTMIFDALMEAIVDVCPTPTETRPISMDAGDNTKVGSKWLATTESNIPPVYLQIVRTMLLTYSSLSWVISTFGTGGFDAYRRVFYEALEVLSRDGRASVELAIQLIPSPLDTIQTNAARRARATFFLDVVEQLVIQLPDDMIEDVILPACRPYLDDRTYQEAFESAHSVVLSVFSSGKECLLELTPYYSQLLLTCFPTNLSAEQLTLAFSTVVDAVSDRSDTLAWHTLELLWSAIEHERFMYAHHQKKLTVGPESQQEDALSATVNSSIESVVKPKESEEEQFSKREKELTDVYIAQLANVNLVLLRSVLDRVKRLIMYRTRASEDRLHLCQRTFASLAGLDASTREEGVRWWLAERERFGV</sequence>
<dbReference type="STRING" id="1280837.A0A316VAR7"/>
<gene>
    <name evidence="2" type="ORF">FA14DRAFT_168498</name>
</gene>
<dbReference type="PANTHER" id="PTHR39214:SF1">
    <property type="entry name" value="MICROBODY (PEROXISOME) BIOGENESIS PROTEIN PEROXIN 8 (EUROFUNG)"/>
    <property type="match status" value="1"/>
</dbReference>
<keyword evidence="3" id="KW-1185">Reference proteome</keyword>
<dbReference type="InterPro" id="IPR055334">
    <property type="entry name" value="PEX8-like"/>
</dbReference>
<dbReference type="GeneID" id="37021925"/>
<dbReference type="Proteomes" id="UP000245771">
    <property type="component" value="Unassembled WGS sequence"/>
</dbReference>
<feature type="region of interest" description="Disordered" evidence="1">
    <location>
        <begin position="1"/>
        <end position="20"/>
    </location>
</feature>
<organism evidence="2 3">
    <name type="scientific">Meira miltonrushii</name>
    <dbReference type="NCBI Taxonomy" id="1280837"/>
    <lineage>
        <taxon>Eukaryota</taxon>
        <taxon>Fungi</taxon>
        <taxon>Dikarya</taxon>
        <taxon>Basidiomycota</taxon>
        <taxon>Ustilaginomycotina</taxon>
        <taxon>Exobasidiomycetes</taxon>
        <taxon>Exobasidiales</taxon>
        <taxon>Brachybasidiaceae</taxon>
        <taxon>Meira</taxon>
    </lineage>
</organism>
<feature type="compositionally biased region" description="Pro residues" evidence="1">
    <location>
        <begin position="1"/>
        <end position="17"/>
    </location>
</feature>
<proteinExistence type="predicted"/>
<dbReference type="AlphaFoldDB" id="A0A316VAR7"/>
<evidence type="ECO:0000313" key="2">
    <source>
        <dbReference type="EMBL" id="PWN34178.1"/>
    </source>
</evidence>
<dbReference type="OrthoDB" id="2357318at2759"/>
<dbReference type="EMBL" id="KZ819604">
    <property type="protein sequence ID" value="PWN34178.1"/>
    <property type="molecule type" value="Genomic_DNA"/>
</dbReference>
<reference evidence="2 3" key="1">
    <citation type="journal article" date="2018" name="Mol. Biol. Evol.">
        <title>Broad Genomic Sampling Reveals a Smut Pathogenic Ancestry of the Fungal Clade Ustilaginomycotina.</title>
        <authorList>
            <person name="Kijpornyongpan T."/>
            <person name="Mondo S.J."/>
            <person name="Barry K."/>
            <person name="Sandor L."/>
            <person name="Lee J."/>
            <person name="Lipzen A."/>
            <person name="Pangilinan J."/>
            <person name="LaButti K."/>
            <person name="Hainaut M."/>
            <person name="Henrissat B."/>
            <person name="Grigoriev I.V."/>
            <person name="Spatafora J.W."/>
            <person name="Aime M.C."/>
        </authorList>
    </citation>
    <scope>NUCLEOTIDE SEQUENCE [LARGE SCALE GENOMIC DNA]</scope>
    <source>
        <strain evidence="2 3">MCA 3882</strain>
    </source>
</reference>
<accession>A0A316VAR7</accession>
<dbReference type="InParanoid" id="A0A316VAR7"/>
<evidence type="ECO:0000256" key="1">
    <source>
        <dbReference type="SAM" id="MobiDB-lite"/>
    </source>
</evidence>
<evidence type="ECO:0000313" key="3">
    <source>
        <dbReference type="Proteomes" id="UP000245771"/>
    </source>
</evidence>
<dbReference type="PANTHER" id="PTHR39214">
    <property type="entry name" value="MICROBODY (PEROXISOME) BIOGENESIS PROTEIN PEROXIN 8 (EUROFUNG)"/>
    <property type="match status" value="1"/>
</dbReference>